<dbReference type="RefSeq" id="WP_343807360.1">
    <property type="nucleotide sequence ID" value="NZ_BAAADE010000009.1"/>
</dbReference>
<dbReference type="Proteomes" id="UP001424441">
    <property type="component" value="Unassembled WGS sequence"/>
</dbReference>
<proteinExistence type="predicted"/>
<evidence type="ECO:0000313" key="1">
    <source>
        <dbReference type="EMBL" id="GAA0612624.1"/>
    </source>
</evidence>
<evidence type="ECO:0000313" key="2">
    <source>
        <dbReference type="Proteomes" id="UP001424441"/>
    </source>
</evidence>
<dbReference type="EMBL" id="BAAADE010000009">
    <property type="protein sequence ID" value="GAA0612624.1"/>
    <property type="molecule type" value="Genomic_DNA"/>
</dbReference>
<comment type="caution">
    <text evidence="1">The sequence shown here is derived from an EMBL/GenBank/DDBJ whole genome shotgun (WGS) entry which is preliminary data.</text>
</comment>
<keyword evidence="2" id="KW-1185">Reference proteome</keyword>
<gene>
    <name evidence="1" type="ORF">GCM10008943_30080</name>
</gene>
<name>A0ABP3RL00_9HYPH</name>
<accession>A0ABP3RL00</accession>
<sequence>MSLYFTARIRCRTVLIGYDNDGNRISRPANKTEFVEKVIKLDRILSFTDDHLFVACPHDTVEVWDYEGDLSKVKEHLVARELLIA</sequence>
<reference evidence="2" key="1">
    <citation type="journal article" date="2019" name="Int. J. Syst. Evol. Microbiol.">
        <title>The Global Catalogue of Microorganisms (GCM) 10K type strain sequencing project: providing services to taxonomists for standard genome sequencing and annotation.</title>
        <authorList>
            <consortium name="The Broad Institute Genomics Platform"/>
            <consortium name="The Broad Institute Genome Sequencing Center for Infectious Disease"/>
            <person name="Wu L."/>
            <person name="Ma J."/>
        </authorList>
    </citation>
    <scope>NUCLEOTIDE SEQUENCE [LARGE SCALE GENOMIC DNA]</scope>
    <source>
        <strain evidence="2">JCM 15115</strain>
    </source>
</reference>
<organism evidence="1 2">
    <name type="scientific">Paenochrobactrum glaciei</name>
    <dbReference type="NCBI Taxonomy" id="486407"/>
    <lineage>
        <taxon>Bacteria</taxon>
        <taxon>Pseudomonadati</taxon>
        <taxon>Pseudomonadota</taxon>
        <taxon>Alphaproteobacteria</taxon>
        <taxon>Hyphomicrobiales</taxon>
        <taxon>Brucellaceae</taxon>
        <taxon>Paenochrobactrum</taxon>
    </lineage>
</organism>
<protein>
    <submittedName>
        <fullName evidence="1">Uncharacterized protein</fullName>
    </submittedName>
</protein>